<protein>
    <submittedName>
        <fullName evidence="1">Uncharacterized protein</fullName>
    </submittedName>
</protein>
<accession>A0ABP6YX75</accession>
<dbReference type="EMBL" id="BAAAZO010000001">
    <property type="protein sequence ID" value="GAA3591804.1"/>
    <property type="molecule type" value="Genomic_DNA"/>
</dbReference>
<evidence type="ECO:0000313" key="1">
    <source>
        <dbReference type="EMBL" id="GAA3591804.1"/>
    </source>
</evidence>
<name>A0ABP6YX75_9ACTN</name>
<gene>
    <name evidence="1" type="ORF">GCM10022223_03040</name>
</gene>
<proteinExistence type="predicted"/>
<dbReference type="Proteomes" id="UP001501074">
    <property type="component" value="Unassembled WGS sequence"/>
</dbReference>
<organism evidence="1 2">
    <name type="scientific">Kineosporia mesophila</name>
    <dbReference type="NCBI Taxonomy" id="566012"/>
    <lineage>
        <taxon>Bacteria</taxon>
        <taxon>Bacillati</taxon>
        <taxon>Actinomycetota</taxon>
        <taxon>Actinomycetes</taxon>
        <taxon>Kineosporiales</taxon>
        <taxon>Kineosporiaceae</taxon>
        <taxon>Kineosporia</taxon>
    </lineage>
</organism>
<evidence type="ECO:0000313" key="2">
    <source>
        <dbReference type="Proteomes" id="UP001501074"/>
    </source>
</evidence>
<sequence length="77" mass="8980">MCEACIRPGHRVNLQNPGSVRWNILLSSEYQSRPLHEWWEADRMGQRDDVAGAVKIYLGRLIWIRKNSGELIAHRPQ</sequence>
<reference evidence="2" key="1">
    <citation type="journal article" date="2019" name="Int. J. Syst. Evol. Microbiol.">
        <title>The Global Catalogue of Microorganisms (GCM) 10K type strain sequencing project: providing services to taxonomists for standard genome sequencing and annotation.</title>
        <authorList>
            <consortium name="The Broad Institute Genomics Platform"/>
            <consortium name="The Broad Institute Genome Sequencing Center for Infectious Disease"/>
            <person name="Wu L."/>
            <person name="Ma J."/>
        </authorList>
    </citation>
    <scope>NUCLEOTIDE SEQUENCE [LARGE SCALE GENOMIC DNA]</scope>
    <source>
        <strain evidence="2">JCM 16902</strain>
    </source>
</reference>
<keyword evidence="2" id="KW-1185">Reference proteome</keyword>
<comment type="caution">
    <text evidence="1">The sequence shown here is derived from an EMBL/GenBank/DDBJ whole genome shotgun (WGS) entry which is preliminary data.</text>
</comment>